<dbReference type="Pfam" id="PF02826">
    <property type="entry name" value="2-Hacid_dh_C"/>
    <property type="match status" value="1"/>
</dbReference>
<keyword evidence="4" id="KW-0520">NAD</keyword>
<evidence type="ECO:0000256" key="5">
    <source>
        <dbReference type="RuleBase" id="RU003719"/>
    </source>
</evidence>
<proteinExistence type="inferred from homology"/>
<dbReference type="InterPro" id="IPR006139">
    <property type="entry name" value="D-isomer_2_OHA_DH_cat_dom"/>
</dbReference>
<dbReference type="Pfam" id="PF00389">
    <property type="entry name" value="2-Hacid_dh"/>
    <property type="match status" value="1"/>
</dbReference>
<evidence type="ECO:0000313" key="9">
    <source>
        <dbReference type="Proteomes" id="UP001378956"/>
    </source>
</evidence>
<dbReference type="PROSITE" id="PS00065">
    <property type="entry name" value="D_2_HYDROXYACID_DH_1"/>
    <property type="match status" value="1"/>
</dbReference>
<keyword evidence="9" id="KW-1185">Reference proteome</keyword>
<accession>A0ABU8NH41</accession>
<comment type="caution">
    <text evidence="8">The sequence shown here is derived from an EMBL/GenBank/DDBJ whole genome shotgun (WGS) entry which is preliminary data.</text>
</comment>
<gene>
    <name evidence="8" type="ORF">WAE58_00050</name>
</gene>
<dbReference type="InterPro" id="IPR006140">
    <property type="entry name" value="D-isomer_DH_NAD-bd"/>
</dbReference>
<dbReference type="InterPro" id="IPR029753">
    <property type="entry name" value="D-isomer_DH_CS"/>
</dbReference>
<evidence type="ECO:0000313" key="8">
    <source>
        <dbReference type="EMBL" id="MEJ2900790.1"/>
    </source>
</evidence>
<dbReference type="SUPFAM" id="SSF52283">
    <property type="entry name" value="Formate/glycerate dehydrogenase catalytic domain-like"/>
    <property type="match status" value="1"/>
</dbReference>
<dbReference type="EMBL" id="JBBEUB010000001">
    <property type="protein sequence ID" value="MEJ2900790.1"/>
    <property type="molecule type" value="Genomic_DNA"/>
</dbReference>
<dbReference type="InterPro" id="IPR050857">
    <property type="entry name" value="D-2-hydroxyacid_DH"/>
</dbReference>
<evidence type="ECO:0000259" key="6">
    <source>
        <dbReference type="Pfam" id="PF00389"/>
    </source>
</evidence>
<evidence type="ECO:0000256" key="1">
    <source>
        <dbReference type="ARBA" id="ARBA00005854"/>
    </source>
</evidence>
<dbReference type="SUPFAM" id="SSF51735">
    <property type="entry name" value="NAD(P)-binding Rossmann-fold domains"/>
    <property type="match status" value="1"/>
</dbReference>
<dbReference type="RefSeq" id="WP_288879491.1">
    <property type="nucleotide sequence ID" value="NZ_CBFGNQ010000022.1"/>
</dbReference>
<keyword evidence="3 5" id="KW-0560">Oxidoreductase</keyword>
<dbReference type="InterPro" id="IPR029752">
    <property type="entry name" value="D-isomer_DH_CS1"/>
</dbReference>
<evidence type="ECO:0000256" key="2">
    <source>
        <dbReference type="ARBA" id="ARBA00022605"/>
    </source>
</evidence>
<feature type="domain" description="D-isomer specific 2-hydroxyacid dehydrogenase catalytic" evidence="6">
    <location>
        <begin position="28"/>
        <end position="310"/>
    </location>
</feature>
<evidence type="ECO:0000256" key="4">
    <source>
        <dbReference type="ARBA" id="ARBA00023027"/>
    </source>
</evidence>
<organism evidence="8 9">
    <name type="scientific">Pedobacter panaciterrae</name>
    <dbReference type="NCBI Taxonomy" id="363849"/>
    <lineage>
        <taxon>Bacteria</taxon>
        <taxon>Pseudomonadati</taxon>
        <taxon>Bacteroidota</taxon>
        <taxon>Sphingobacteriia</taxon>
        <taxon>Sphingobacteriales</taxon>
        <taxon>Sphingobacteriaceae</taxon>
        <taxon>Pedobacter</taxon>
    </lineage>
</organism>
<reference evidence="8 9" key="1">
    <citation type="submission" date="2024-03" db="EMBL/GenBank/DDBJ databases">
        <title>Sequence of Lycoming College Course Isolates.</title>
        <authorList>
            <person name="Plotts O."/>
            <person name="Newman J."/>
        </authorList>
    </citation>
    <scope>NUCLEOTIDE SEQUENCE [LARGE SCALE GENOMIC DNA]</scope>
    <source>
        <strain evidence="8 9">CJB-3</strain>
    </source>
</reference>
<sequence>MKTLPQIAILDDYQNVAFSFGDWTNVHKKADITVFNHHMASQEEVIRTLQPFQAICVMRERTPLSREILSSLPNLKLIVSTGRRNASIDAKAAEELGIAISITGYHASGAPEITWALLLAMARNVVAESTALREGNWQREVGVDLKGKIIGVIGLGNIGSTIARYAKAFEMEVIAWSENLTLEKANEHGVRLVSKEELFKTADFVTLHLVLSSRSRNIVTSSELNLMKSTAYLINTSRGPLVNEADLINVLVNNKIAGAALDVYDTEPLPAEHPFRRLDNVLATPHIGYVTKDTYKIFYEDTISRLEEWLS</sequence>
<keyword evidence="2" id="KW-0028">Amino-acid biosynthesis</keyword>
<dbReference type="PANTHER" id="PTHR42789">
    <property type="entry name" value="D-ISOMER SPECIFIC 2-HYDROXYACID DEHYDROGENASE FAMILY PROTEIN (AFU_ORTHOLOGUE AFUA_6G10090)"/>
    <property type="match status" value="1"/>
</dbReference>
<protein>
    <submittedName>
        <fullName evidence="8">D-2-hydroxyacid dehydrogenase family protein</fullName>
    </submittedName>
</protein>
<name>A0ABU8NH41_9SPHI</name>
<evidence type="ECO:0000256" key="3">
    <source>
        <dbReference type="ARBA" id="ARBA00023002"/>
    </source>
</evidence>
<dbReference type="CDD" id="cd12169">
    <property type="entry name" value="PGDH_like_1"/>
    <property type="match status" value="1"/>
</dbReference>
<feature type="domain" description="D-isomer specific 2-hydroxyacid dehydrogenase NAD-binding" evidence="7">
    <location>
        <begin position="116"/>
        <end position="288"/>
    </location>
</feature>
<dbReference type="PROSITE" id="PS00671">
    <property type="entry name" value="D_2_HYDROXYACID_DH_3"/>
    <property type="match status" value="1"/>
</dbReference>
<dbReference type="Proteomes" id="UP001378956">
    <property type="component" value="Unassembled WGS sequence"/>
</dbReference>
<dbReference type="Gene3D" id="3.40.50.720">
    <property type="entry name" value="NAD(P)-binding Rossmann-like Domain"/>
    <property type="match status" value="2"/>
</dbReference>
<comment type="similarity">
    <text evidence="1 5">Belongs to the D-isomer specific 2-hydroxyacid dehydrogenase family.</text>
</comment>
<dbReference type="InterPro" id="IPR036291">
    <property type="entry name" value="NAD(P)-bd_dom_sf"/>
</dbReference>
<dbReference type="PANTHER" id="PTHR42789:SF1">
    <property type="entry name" value="D-ISOMER SPECIFIC 2-HYDROXYACID DEHYDROGENASE FAMILY PROTEIN (AFU_ORTHOLOGUE AFUA_6G10090)"/>
    <property type="match status" value="1"/>
</dbReference>
<evidence type="ECO:0000259" key="7">
    <source>
        <dbReference type="Pfam" id="PF02826"/>
    </source>
</evidence>